<dbReference type="PANTHER" id="PTHR33361">
    <property type="entry name" value="GLR0591 PROTEIN"/>
    <property type="match status" value="1"/>
</dbReference>
<dbReference type="Proteomes" id="UP000650081">
    <property type="component" value="Unassembled WGS sequence"/>
</dbReference>
<evidence type="ECO:0000313" key="3">
    <source>
        <dbReference type="Proteomes" id="UP000650081"/>
    </source>
</evidence>
<dbReference type="AlphaFoldDB" id="A0A923PQ71"/>
<evidence type="ECO:0000313" key="2">
    <source>
        <dbReference type="EMBL" id="MBC6995403.1"/>
    </source>
</evidence>
<keyword evidence="3" id="KW-1185">Reference proteome</keyword>
<keyword evidence="1" id="KW-0732">Signal</keyword>
<organism evidence="2 3">
    <name type="scientific">Neolewinella lacunae</name>
    <dbReference type="NCBI Taxonomy" id="1517758"/>
    <lineage>
        <taxon>Bacteria</taxon>
        <taxon>Pseudomonadati</taxon>
        <taxon>Bacteroidota</taxon>
        <taxon>Saprospiria</taxon>
        <taxon>Saprospirales</taxon>
        <taxon>Lewinellaceae</taxon>
        <taxon>Neolewinella</taxon>
    </lineage>
</organism>
<dbReference type="InterPro" id="IPR010281">
    <property type="entry name" value="DUF885"/>
</dbReference>
<proteinExistence type="predicted"/>
<dbReference type="PANTHER" id="PTHR33361:SF2">
    <property type="entry name" value="DUF885 DOMAIN-CONTAINING PROTEIN"/>
    <property type="match status" value="1"/>
</dbReference>
<gene>
    <name evidence="2" type="ORF">H9S92_14610</name>
</gene>
<name>A0A923PQ71_9BACT</name>
<dbReference type="RefSeq" id="WP_187467442.1">
    <property type="nucleotide sequence ID" value="NZ_JACSIT010000136.1"/>
</dbReference>
<feature type="signal peptide" evidence="1">
    <location>
        <begin position="1"/>
        <end position="18"/>
    </location>
</feature>
<dbReference type="EMBL" id="JACSIT010000136">
    <property type="protein sequence ID" value="MBC6995403.1"/>
    <property type="molecule type" value="Genomic_DNA"/>
</dbReference>
<feature type="chain" id="PRO_5038123736" evidence="1">
    <location>
        <begin position="19"/>
        <end position="559"/>
    </location>
</feature>
<sequence length="559" mass="63384">MRAFLFCFLSLTFTGVTAQSATTAAARLDSLVEAYGNWRPQQSGQYWAIRSEADYQADLATLRRLRDALPPGTHLTGQQRINRDLLEHVLDDEIFQRDFGSHRFPLDSEGGFLAGVIYRFSGQRVGTEAEYERHLATLEELPAYFAAQIDAMRRGLAEGKTSPGLIVKNCGDQIRRVLEAPVEESIFVVPVKANATWAAGAAAITRRAVYPAYQQLLDFLEREYLPALPEAIGIRSITDGAAYYEQRVRFFTTDDVSPQIVFETGQREVRRIRQEMEAVIARTGFQGSFADFLHFLRTDEQFYAQSAEELLQRAAWITKRMEGLLPRYFNHLPRMPLTVEPVPAALAPNYTGGRYSPGSYGRRKAGAFWVNTYNLPSRPLYVLPALALHEGVPGHHTQMMLAAELAEQPRFRKQLYLSAFGEGWALYCEYLGKEAGIYETDYEEFGRLVYEMWRVCRLVVDPGMHYFGWSRERAVAFMAENTALSLHEVNTEIDRYIGWPGQAVSYKMGELKIRELRARAESRLGEKFDLAAFHDLVLANGAVTMATLETLVEEWMAGR</sequence>
<reference evidence="2" key="1">
    <citation type="submission" date="2020-08" db="EMBL/GenBank/DDBJ databases">
        <title>Lewinella bacteria from marine environments.</title>
        <authorList>
            <person name="Zhong Y."/>
        </authorList>
    </citation>
    <scope>NUCLEOTIDE SEQUENCE</scope>
    <source>
        <strain evidence="2">KCTC 42187</strain>
    </source>
</reference>
<comment type="caution">
    <text evidence="2">The sequence shown here is derived from an EMBL/GenBank/DDBJ whole genome shotgun (WGS) entry which is preliminary data.</text>
</comment>
<dbReference type="Pfam" id="PF05960">
    <property type="entry name" value="DUF885"/>
    <property type="match status" value="1"/>
</dbReference>
<protein>
    <submittedName>
        <fullName evidence="2">DUF885 domain-containing protein</fullName>
    </submittedName>
</protein>
<accession>A0A923PQ71</accession>
<evidence type="ECO:0000256" key="1">
    <source>
        <dbReference type="SAM" id="SignalP"/>
    </source>
</evidence>